<dbReference type="AlphaFoldDB" id="A0AA47N2H0"/>
<keyword evidence="2" id="KW-1185">Reference proteome</keyword>
<organism evidence="1 2">
    <name type="scientific">Merluccius polli</name>
    <name type="common">Benguela hake</name>
    <name type="synonym">Merluccius cadenati</name>
    <dbReference type="NCBI Taxonomy" id="89951"/>
    <lineage>
        <taxon>Eukaryota</taxon>
        <taxon>Metazoa</taxon>
        <taxon>Chordata</taxon>
        <taxon>Craniata</taxon>
        <taxon>Vertebrata</taxon>
        <taxon>Euteleostomi</taxon>
        <taxon>Actinopterygii</taxon>
        <taxon>Neopterygii</taxon>
        <taxon>Teleostei</taxon>
        <taxon>Neoteleostei</taxon>
        <taxon>Acanthomorphata</taxon>
        <taxon>Zeiogadaria</taxon>
        <taxon>Gadariae</taxon>
        <taxon>Gadiformes</taxon>
        <taxon>Gadoidei</taxon>
        <taxon>Merlucciidae</taxon>
        <taxon>Merluccius</taxon>
    </lineage>
</organism>
<protein>
    <submittedName>
        <fullName evidence="1">Uncharacterized protein</fullName>
    </submittedName>
</protein>
<evidence type="ECO:0000313" key="1">
    <source>
        <dbReference type="EMBL" id="KAK0150474.1"/>
    </source>
</evidence>
<reference evidence="1" key="1">
    <citation type="journal article" date="2023" name="Front. Mar. Sci.">
        <title>A new Merluccius polli reference genome to investigate the effects of global change in West African waters.</title>
        <authorList>
            <person name="Mateo J.L."/>
            <person name="Blanco-Fernandez C."/>
            <person name="Garcia-Vazquez E."/>
            <person name="Machado-Schiaffino G."/>
        </authorList>
    </citation>
    <scope>NUCLEOTIDE SEQUENCE</scope>
    <source>
        <strain evidence="1">C29</strain>
        <tissue evidence="1">Fin</tissue>
    </source>
</reference>
<sequence length="209" mass="22917">MHSSGAVASPVGDQKGSSGLVSCVPDLSGLPFPCSAKELRDEQANDPGLVELFKNVLSLLSALSAACGYFMDNGDLFRKWVPHWDEFVGEAIVQVRGLLSVLGDVGKASAPPESVEAYVLNFKDRLSRVRDIAKANLEGVQDKMKRLYDRTVERRSLEVGDQVLVIRPLVGSPFESKFDGPFEVIRKVSDENYLVSTPPEKKIYLVSCE</sequence>
<accession>A0AA47N2H0</accession>
<name>A0AA47N2H0_MERPO</name>
<gene>
    <name evidence="1" type="ORF">N1851_008429</name>
</gene>
<proteinExistence type="predicted"/>
<dbReference type="Proteomes" id="UP001174136">
    <property type="component" value="Unassembled WGS sequence"/>
</dbReference>
<comment type="caution">
    <text evidence="1">The sequence shown here is derived from an EMBL/GenBank/DDBJ whole genome shotgun (WGS) entry which is preliminary data.</text>
</comment>
<dbReference type="EMBL" id="JAOPHQ010001478">
    <property type="protein sequence ID" value="KAK0150474.1"/>
    <property type="molecule type" value="Genomic_DNA"/>
</dbReference>
<evidence type="ECO:0000313" key="2">
    <source>
        <dbReference type="Proteomes" id="UP001174136"/>
    </source>
</evidence>